<feature type="signal peptide" evidence="1">
    <location>
        <begin position="1"/>
        <end position="19"/>
    </location>
</feature>
<dbReference type="EMBL" id="JH668910">
    <property type="protein sequence ID" value="KAG6462958.1"/>
    <property type="molecule type" value="Genomic_DNA"/>
</dbReference>
<sequence length="187" mass="21885">MWTCISLLVIFIPLPSVQHFIWPLNNCVLADICNHTWIPECGAMGKIFRLFIDECDMFEFNCDRGANYIITNYTDCFGPATGCPPWPGNRFLRIGDYKYMEEKRQIVYAPTTPSLPARMLKGKRRYTPTPRMKRREHREVITTVKLVITPKNTVVLRRVSVMKNGRMMIKVVKGLKRRRNHDSDFLE</sequence>
<protein>
    <submittedName>
        <fullName evidence="2">Uncharacterized protein</fullName>
    </submittedName>
</protein>
<name>A0A921ZS89_MANSE</name>
<dbReference type="EMBL" id="JH668910">
    <property type="protein sequence ID" value="KAG6462959.1"/>
    <property type="molecule type" value="Genomic_DNA"/>
</dbReference>
<evidence type="ECO:0000313" key="2">
    <source>
        <dbReference type="EMBL" id="KAG6462959.1"/>
    </source>
</evidence>
<keyword evidence="1" id="KW-0732">Signal</keyword>
<evidence type="ECO:0000256" key="1">
    <source>
        <dbReference type="SAM" id="SignalP"/>
    </source>
</evidence>
<dbReference type="AlphaFoldDB" id="A0A921ZS89"/>
<feature type="chain" id="PRO_5038324545" evidence="1">
    <location>
        <begin position="20"/>
        <end position="187"/>
    </location>
</feature>
<dbReference type="Proteomes" id="UP000791440">
    <property type="component" value="Unassembled WGS sequence"/>
</dbReference>
<evidence type="ECO:0000313" key="3">
    <source>
        <dbReference type="Proteomes" id="UP000791440"/>
    </source>
</evidence>
<proteinExistence type="predicted"/>
<keyword evidence="3" id="KW-1185">Reference proteome</keyword>
<reference evidence="2" key="1">
    <citation type="journal article" date="2016" name="Insect Biochem. Mol. Biol.">
        <title>Multifaceted biological insights from a draft genome sequence of the tobacco hornworm moth, Manduca sexta.</title>
        <authorList>
            <person name="Kanost M.R."/>
            <person name="Arrese E.L."/>
            <person name="Cao X."/>
            <person name="Chen Y.R."/>
            <person name="Chellapilla S."/>
            <person name="Goldsmith M.R."/>
            <person name="Grosse-Wilde E."/>
            <person name="Heckel D.G."/>
            <person name="Herndon N."/>
            <person name="Jiang H."/>
            <person name="Papanicolaou A."/>
            <person name="Qu J."/>
            <person name="Soulages J.L."/>
            <person name="Vogel H."/>
            <person name="Walters J."/>
            <person name="Waterhouse R.M."/>
            <person name="Ahn S.J."/>
            <person name="Almeida F.C."/>
            <person name="An C."/>
            <person name="Aqrawi P."/>
            <person name="Bretschneider A."/>
            <person name="Bryant W.B."/>
            <person name="Bucks S."/>
            <person name="Chao H."/>
            <person name="Chevignon G."/>
            <person name="Christen J.M."/>
            <person name="Clarke D.F."/>
            <person name="Dittmer N.T."/>
            <person name="Ferguson L.C.F."/>
            <person name="Garavelou S."/>
            <person name="Gordon K.H.J."/>
            <person name="Gunaratna R.T."/>
            <person name="Han Y."/>
            <person name="Hauser F."/>
            <person name="He Y."/>
            <person name="Heidel-Fischer H."/>
            <person name="Hirsh A."/>
            <person name="Hu Y."/>
            <person name="Jiang H."/>
            <person name="Kalra D."/>
            <person name="Klinner C."/>
            <person name="Konig C."/>
            <person name="Kovar C."/>
            <person name="Kroll A.R."/>
            <person name="Kuwar S.S."/>
            <person name="Lee S.L."/>
            <person name="Lehman R."/>
            <person name="Li K."/>
            <person name="Li Z."/>
            <person name="Liang H."/>
            <person name="Lovelace S."/>
            <person name="Lu Z."/>
            <person name="Mansfield J.H."/>
            <person name="McCulloch K.J."/>
            <person name="Mathew T."/>
            <person name="Morton B."/>
            <person name="Muzny D.M."/>
            <person name="Neunemann D."/>
            <person name="Ongeri F."/>
            <person name="Pauchet Y."/>
            <person name="Pu L.L."/>
            <person name="Pyrousis I."/>
            <person name="Rao X.J."/>
            <person name="Redding A."/>
            <person name="Roesel C."/>
            <person name="Sanchez-Gracia A."/>
            <person name="Schaack S."/>
            <person name="Shukla A."/>
            <person name="Tetreau G."/>
            <person name="Wang Y."/>
            <person name="Xiong G.H."/>
            <person name="Traut W."/>
            <person name="Walsh T.K."/>
            <person name="Worley K.C."/>
            <person name="Wu D."/>
            <person name="Wu W."/>
            <person name="Wu Y.Q."/>
            <person name="Zhang X."/>
            <person name="Zou Z."/>
            <person name="Zucker H."/>
            <person name="Briscoe A.D."/>
            <person name="Burmester T."/>
            <person name="Clem R.J."/>
            <person name="Feyereisen R."/>
            <person name="Grimmelikhuijzen C.J.P."/>
            <person name="Hamodrakas S.J."/>
            <person name="Hansson B.S."/>
            <person name="Huguet E."/>
            <person name="Jermiin L.S."/>
            <person name="Lan Q."/>
            <person name="Lehman H.K."/>
            <person name="Lorenzen M."/>
            <person name="Merzendorfer H."/>
            <person name="Michalopoulos I."/>
            <person name="Morton D.B."/>
            <person name="Muthukrishnan S."/>
            <person name="Oakeshott J.G."/>
            <person name="Palmer W."/>
            <person name="Park Y."/>
            <person name="Passarelli A.L."/>
            <person name="Rozas J."/>
            <person name="Schwartz L.M."/>
            <person name="Smith W."/>
            <person name="Southgate A."/>
            <person name="Vilcinskas A."/>
            <person name="Vogt R."/>
            <person name="Wang P."/>
            <person name="Werren J."/>
            <person name="Yu X.Q."/>
            <person name="Zhou J.J."/>
            <person name="Brown S.J."/>
            <person name="Scherer S.E."/>
            <person name="Richards S."/>
            <person name="Blissard G.W."/>
        </authorList>
    </citation>
    <scope>NUCLEOTIDE SEQUENCE</scope>
</reference>
<organism evidence="2 3">
    <name type="scientific">Manduca sexta</name>
    <name type="common">Tobacco hawkmoth</name>
    <name type="synonym">Tobacco hornworm</name>
    <dbReference type="NCBI Taxonomy" id="7130"/>
    <lineage>
        <taxon>Eukaryota</taxon>
        <taxon>Metazoa</taxon>
        <taxon>Ecdysozoa</taxon>
        <taxon>Arthropoda</taxon>
        <taxon>Hexapoda</taxon>
        <taxon>Insecta</taxon>
        <taxon>Pterygota</taxon>
        <taxon>Neoptera</taxon>
        <taxon>Endopterygota</taxon>
        <taxon>Lepidoptera</taxon>
        <taxon>Glossata</taxon>
        <taxon>Ditrysia</taxon>
        <taxon>Bombycoidea</taxon>
        <taxon>Sphingidae</taxon>
        <taxon>Sphinginae</taxon>
        <taxon>Sphingini</taxon>
        <taxon>Manduca</taxon>
    </lineage>
</organism>
<gene>
    <name evidence="2" type="ORF">O3G_MSEX013560</name>
</gene>
<comment type="caution">
    <text evidence="2">The sequence shown here is derived from an EMBL/GenBank/DDBJ whole genome shotgun (WGS) entry which is preliminary data.</text>
</comment>
<accession>A0A921ZS89</accession>
<reference evidence="2" key="2">
    <citation type="submission" date="2020-12" db="EMBL/GenBank/DDBJ databases">
        <authorList>
            <person name="Kanost M."/>
        </authorList>
    </citation>
    <scope>NUCLEOTIDE SEQUENCE</scope>
</reference>